<organism evidence="3 4">
    <name type="scientific">Brevibacillus panacihumi</name>
    <dbReference type="NCBI Taxonomy" id="497735"/>
    <lineage>
        <taxon>Bacteria</taxon>
        <taxon>Bacillati</taxon>
        <taxon>Bacillota</taxon>
        <taxon>Bacilli</taxon>
        <taxon>Bacillales</taxon>
        <taxon>Paenibacillaceae</taxon>
        <taxon>Brevibacillus</taxon>
    </lineage>
</organism>
<evidence type="ECO:0000256" key="2">
    <source>
        <dbReference type="SAM" id="Phobius"/>
    </source>
</evidence>
<accession>A0A3M8CQ42</accession>
<keyword evidence="2" id="KW-0812">Transmembrane</keyword>
<evidence type="ECO:0000256" key="1">
    <source>
        <dbReference type="SAM" id="MobiDB-lite"/>
    </source>
</evidence>
<keyword evidence="2" id="KW-1133">Transmembrane helix</keyword>
<evidence type="ECO:0000313" key="3">
    <source>
        <dbReference type="EMBL" id="RNB77407.1"/>
    </source>
</evidence>
<dbReference type="Proteomes" id="UP000281915">
    <property type="component" value="Unassembled WGS sequence"/>
</dbReference>
<reference evidence="3 4" key="1">
    <citation type="submission" date="2018-10" db="EMBL/GenBank/DDBJ databases">
        <title>Phylogenomics of Brevibacillus.</title>
        <authorList>
            <person name="Dunlap C."/>
        </authorList>
    </citation>
    <scope>NUCLEOTIDE SEQUENCE [LARGE SCALE GENOMIC DNA]</scope>
    <source>
        <strain evidence="3 4">JCM 15085</strain>
    </source>
</reference>
<feature type="transmembrane region" description="Helical" evidence="2">
    <location>
        <begin position="12"/>
        <end position="30"/>
    </location>
</feature>
<evidence type="ECO:0000313" key="4">
    <source>
        <dbReference type="Proteomes" id="UP000281915"/>
    </source>
</evidence>
<sequence>MLGTMWINTGLALLACVVTFIVAMMSNVWLVSLERAGFAFLLFFLAAFPIRWLFGIITQSAAPASEEENIDGVAAASPMTPAGSEEGVEGTEVSDSDEEDSFTPLTFSRQDHTHLAEDPTTVAEVIRRLSDE</sequence>
<name>A0A3M8CQ42_9BACL</name>
<feature type="region of interest" description="Disordered" evidence="1">
    <location>
        <begin position="67"/>
        <end position="119"/>
    </location>
</feature>
<gene>
    <name evidence="3" type="ORF">EDM58_15645</name>
</gene>
<feature type="transmembrane region" description="Helical" evidence="2">
    <location>
        <begin position="36"/>
        <end position="54"/>
    </location>
</feature>
<protein>
    <submittedName>
        <fullName evidence="3">Uncharacterized protein</fullName>
    </submittedName>
</protein>
<keyword evidence="2" id="KW-0472">Membrane</keyword>
<proteinExistence type="predicted"/>
<dbReference type="RefSeq" id="WP_122914167.1">
    <property type="nucleotide sequence ID" value="NZ_RHHT01000031.1"/>
</dbReference>
<feature type="compositionally biased region" description="Acidic residues" evidence="1">
    <location>
        <begin position="86"/>
        <end position="101"/>
    </location>
</feature>
<dbReference type="EMBL" id="RHHT01000031">
    <property type="protein sequence ID" value="RNB77407.1"/>
    <property type="molecule type" value="Genomic_DNA"/>
</dbReference>
<dbReference type="AlphaFoldDB" id="A0A3M8CQ42"/>
<comment type="caution">
    <text evidence="3">The sequence shown here is derived from an EMBL/GenBank/DDBJ whole genome shotgun (WGS) entry which is preliminary data.</text>
</comment>